<reference evidence="1 2" key="1">
    <citation type="submission" date="2021-01" db="EMBL/GenBank/DDBJ databases">
        <title>Belnapia mucosa sp. nov. and Belnapia arida sp. nov., isolated from the Tabernas Desert (Almeria, Spain).</title>
        <authorList>
            <person name="Molina-Menor E."/>
            <person name="Vidal-Verdu A."/>
            <person name="Calonge A."/>
            <person name="Satari L."/>
            <person name="Pereto Magraner J."/>
            <person name="Porcar Miralles M."/>
        </authorList>
    </citation>
    <scope>NUCLEOTIDE SEQUENCE [LARGE SCALE GENOMIC DNA]</scope>
    <source>
        <strain evidence="1 2">T6</strain>
    </source>
</reference>
<dbReference type="Proteomes" id="UP000606490">
    <property type="component" value="Unassembled WGS sequence"/>
</dbReference>
<accession>A0ABS1V7Y7</accession>
<comment type="caution">
    <text evidence="1">The sequence shown here is derived from an EMBL/GenBank/DDBJ whole genome shotgun (WGS) entry which is preliminary data.</text>
</comment>
<sequence length="148" mass="15359">MPSWTRLDDPEAVAALLPAWFAGRMMGAQEGHFGLLLTTGDVLRVASLRAAHISEAGTILLDLMLDHAGVPAAADLAWRSKHFLGAPVTGAAEATVNLAHIVCAVDFSAAAAVETRPELAAEAAEAVSATVVELRQVAEEAAERVSPP</sequence>
<name>A0ABS1V7Y7_9PROT</name>
<protein>
    <submittedName>
        <fullName evidence="1">Uncharacterized protein</fullName>
    </submittedName>
</protein>
<gene>
    <name evidence="1" type="ORF">JMJ55_20820</name>
</gene>
<proteinExistence type="predicted"/>
<dbReference type="RefSeq" id="WP_202827531.1">
    <property type="nucleotide sequence ID" value="NZ_JAEUXJ010000010.1"/>
</dbReference>
<evidence type="ECO:0000313" key="2">
    <source>
        <dbReference type="Proteomes" id="UP000606490"/>
    </source>
</evidence>
<organism evidence="1 2">
    <name type="scientific">Belnapia mucosa</name>
    <dbReference type="NCBI Taxonomy" id="2804532"/>
    <lineage>
        <taxon>Bacteria</taxon>
        <taxon>Pseudomonadati</taxon>
        <taxon>Pseudomonadota</taxon>
        <taxon>Alphaproteobacteria</taxon>
        <taxon>Acetobacterales</taxon>
        <taxon>Roseomonadaceae</taxon>
        <taxon>Belnapia</taxon>
    </lineage>
</organism>
<keyword evidence="2" id="KW-1185">Reference proteome</keyword>
<dbReference type="EMBL" id="JAEUXJ010000010">
    <property type="protein sequence ID" value="MBL6457785.1"/>
    <property type="molecule type" value="Genomic_DNA"/>
</dbReference>
<evidence type="ECO:0000313" key="1">
    <source>
        <dbReference type="EMBL" id="MBL6457785.1"/>
    </source>
</evidence>